<keyword evidence="2 10" id="KW-0444">Lipid biosynthesis</keyword>
<dbReference type="STRING" id="97481.SAMN05444853_10668"/>
<dbReference type="InterPro" id="IPR029052">
    <property type="entry name" value="Metallo-depent_PP-like"/>
</dbReference>
<dbReference type="Pfam" id="PF00149">
    <property type="entry name" value="Metallophos"/>
    <property type="match status" value="1"/>
</dbReference>
<feature type="binding site" evidence="10">
    <location>
        <begin position="79"/>
        <end position="80"/>
    </location>
    <ligand>
        <name>substrate</name>
    </ligand>
</feature>
<dbReference type="Proteomes" id="UP001224812">
    <property type="component" value="Unassembled WGS sequence"/>
</dbReference>
<comment type="function">
    <text evidence="10">Hydrolyzes the pyrophosphate bond of UDP-2,3-diacylglucosamine to yield 2,3-diacylglucosamine 1-phosphate (lipid X) and UMP by catalyzing the attack of water at the alpha-P atom. Involved in the biosynthesis of lipid A, a phosphorylated glycolipid that anchors the lipopolysaccharide to the outer membrane of the cell.</text>
</comment>
<feature type="binding site" evidence="10">
    <location>
        <position position="122"/>
    </location>
    <ligand>
        <name>substrate</name>
    </ligand>
</feature>
<dbReference type="OrthoDB" id="9783283at2"/>
<feature type="binding site" evidence="10">
    <location>
        <position position="114"/>
    </location>
    <ligand>
        <name>Mn(2+)</name>
        <dbReference type="ChEBI" id="CHEBI:29035"/>
        <label>2</label>
    </ligand>
</feature>
<organism evidence="13 14">
    <name type="scientific">Phocoenobacter skyensis</name>
    <dbReference type="NCBI Taxonomy" id="97481"/>
    <lineage>
        <taxon>Bacteria</taxon>
        <taxon>Pseudomonadati</taxon>
        <taxon>Pseudomonadota</taxon>
        <taxon>Gammaproteobacteria</taxon>
        <taxon>Pasteurellales</taxon>
        <taxon>Pasteurellaceae</taxon>
        <taxon>Phocoenobacter</taxon>
    </lineage>
</organism>
<dbReference type="GeneID" id="83543626"/>
<dbReference type="RefSeq" id="WP_090921149.1">
    <property type="nucleotide sequence ID" value="NZ_CP016180.1"/>
</dbReference>
<dbReference type="PANTHER" id="PTHR34990:SF1">
    <property type="entry name" value="UDP-2,3-DIACYLGLUCOSAMINE HYDROLASE"/>
    <property type="match status" value="1"/>
</dbReference>
<evidence type="ECO:0000313" key="15">
    <source>
        <dbReference type="Proteomes" id="UP001224812"/>
    </source>
</evidence>
<protein>
    <recommendedName>
        <fullName evidence="10">UDP-2,3-diacylglucosamine hydrolase</fullName>
        <ecNumber evidence="10">3.6.1.54</ecNumber>
    </recommendedName>
    <alternativeName>
        <fullName evidence="10">UDP-2,3-diacylglucosamine diphosphatase</fullName>
    </alternativeName>
</protein>
<dbReference type="HAMAP" id="MF_00575">
    <property type="entry name" value="LpxH"/>
    <property type="match status" value="1"/>
</dbReference>
<gene>
    <name evidence="10 12" type="primary">lpxH</name>
    <name evidence="12" type="ORF">QJT92_03720</name>
    <name evidence="13" type="ORF">SAMN05444853_10668</name>
</gene>
<feature type="binding site" evidence="10">
    <location>
        <position position="79"/>
    </location>
    <ligand>
        <name>Mn(2+)</name>
        <dbReference type="ChEBI" id="CHEBI:29035"/>
        <label>2</label>
    </ligand>
</feature>
<reference evidence="12 15" key="3">
    <citation type="journal article" date="2023" name="Front. Microbiol.">
        <title>Phylogeography and host specificity of Pasteurellaceae pathogenic to sea-farmed fish in the north-east Atlantic.</title>
        <authorList>
            <person name="Gulla S."/>
            <person name="Colquhoun D.J."/>
            <person name="Olsen A.B."/>
            <person name="Spilsberg B."/>
            <person name="Lagesen K."/>
            <person name="Aakesson C.P."/>
            <person name="Strom S."/>
            <person name="Manji F."/>
            <person name="Birkbeck T.H."/>
            <person name="Nilsen H.K."/>
        </authorList>
    </citation>
    <scope>NUCLEOTIDE SEQUENCE [LARGE SCALE GENOMIC DNA]</scope>
    <source>
        <strain evidence="12 15">VIO11850</strain>
    </source>
</reference>
<evidence type="ECO:0000256" key="3">
    <source>
        <dbReference type="ARBA" id="ARBA00022519"/>
    </source>
</evidence>
<feature type="binding site" evidence="10">
    <location>
        <position position="195"/>
    </location>
    <ligand>
        <name>Mn(2+)</name>
        <dbReference type="ChEBI" id="CHEBI:29035"/>
        <label>2</label>
    </ligand>
</feature>
<dbReference type="AlphaFoldDB" id="A0A1H7W1J5"/>
<dbReference type="Proteomes" id="UP000198883">
    <property type="component" value="Unassembled WGS sequence"/>
</dbReference>
<dbReference type="GO" id="GO:0008758">
    <property type="term" value="F:UDP-2,3-diacylglucosamine hydrolase activity"/>
    <property type="evidence" value="ECO:0007669"/>
    <property type="project" value="UniProtKB-UniRule"/>
</dbReference>
<comment type="cofactor">
    <cofactor evidence="10">
        <name>Mn(2+)</name>
        <dbReference type="ChEBI" id="CHEBI:29035"/>
    </cofactor>
    <text evidence="10">Binds 2 Mn(2+) ions per subunit in a binuclear metal center.</text>
</comment>
<evidence type="ECO:0000256" key="6">
    <source>
        <dbReference type="ARBA" id="ARBA00022801"/>
    </source>
</evidence>
<dbReference type="GO" id="GO:0030145">
    <property type="term" value="F:manganese ion binding"/>
    <property type="evidence" value="ECO:0007669"/>
    <property type="project" value="UniProtKB-UniRule"/>
</dbReference>
<keyword evidence="15" id="KW-1185">Reference proteome</keyword>
<dbReference type="InterPro" id="IPR043461">
    <property type="entry name" value="LpxH-like"/>
</dbReference>
<keyword evidence="9 10" id="KW-0464">Manganese</keyword>
<evidence type="ECO:0000259" key="11">
    <source>
        <dbReference type="Pfam" id="PF00149"/>
    </source>
</evidence>
<name>A0A1H7W1J5_9PAST</name>
<comment type="catalytic activity">
    <reaction evidence="10">
        <text>UDP-2-N,3-O-bis[(3R)-3-hydroxytetradecanoyl]-alpha-D-glucosamine + H2O = 2-N,3-O-bis[(3R)-3-hydroxytetradecanoyl]-alpha-D-glucosaminyl 1-phosphate + UMP + 2 H(+)</text>
        <dbReference type="Rhea" id="RHEA:25213"/>
        <dbReference type="ChEBI" id="CHEBI:15377"/>
        <dbReference type="ChEBI" id="CHEBI:15378"/>
        <dbReference type="ChEBI" id="CHEBI:57865"/>
        <dbReference type="ChEBI" id="CHEBI:57957"/>
        <dbReference type="ChEBI" id="CHEBI:78847"/>
        <dbReference type="EC" id="3.6.1.54"/>
    </reaction>
</comment>
<feature type="binding site" evidence="10">
    <location>
        <position position="164"/>
    </location>
    <ligand>
        <name>substrate</name>
    </ligand>
</feature>
<keyword evidence="8 10" id="KW-0472">Membrane</keyword>
<evidence type="ECO:0000256" key="2">
    <source>
        <dbReference type="ARBA" id="ARBA00022516"/>
    </source>
</evidence>
<reference evidence="13" key="2">
    <citation type="submission" date="2016-10" db="EMBL/GenBank/DDBJ databases">
        <authorList>
            <person name="de Groot N.N."/>
        </authorList>
    </citation>
    <scope>NUCLEOTIDE SEQUENCE [LARGE SCALE GENOMIC DNA]</scope>
    <source>
        <strain evidence="13">DSM 24204</strain>
    </source>
</reference>
<evidence type="ECO:0000256" key="7">
    <source>
        <dbReference type="ARBA" id="ARBA00023098"/>
    </source>
</evidence>
<keyword evidence="6 10" id="KW-0378">Hydrolase</keyword>
<dbReference type="GO" id="GO:0019897">
    <property type="term" value="C:extrinsic component of plasma membrane"/>
    <property type="evidence" value="ECO:0007669"/>
    <property type="project" value="UniProtKB-UniRule"/>
</dbReference>
<feature type="binding site" evidence="10">
    <location>
        <position position="41"/>
    </location>
    <ligand>
        <name>Mn(2+)</name>
        <dbReference type="ChEBI" id="CHEBI:29035"/>
        <label>2</label>
    </ligand>
</feature>
<keyword evidence="4 10" id="KW-0441">Lipid A biosynthesis</keyword>
<feature type="binding site" evidence="10">
    <location>
        <position position="41"/>
    </location>
    <ligand>
        <name>Mn(2+)</name>
        <dbReference type="ChEBI" id="CHEBI:29035"/>
        <label>1</label>
    </ligand>
</feature>
<dbReference type="EMBL" id="FOBN01000006">
    <property type="protein sequence ID" value="SEM14877.1"/>
    <property type="molecule type" value="Genomic_DNA"/>
</dbReference>
<feature type="binding site" evidence="10">
    <location>
        <position position="8"/>
    </location>
    <ligand>
        <name>Mn(2+)</name>
        <dbReference type="ChEBI" id="CHEBI:29035"/>
        <label>1</label>
    </ligand>
</feature>
<evidence type="ECO:0000313" key="13">
    <source>
        <dbReference type="EMBL" id="SEM14877.1"/>
    </source>
</evidence>
<dbReference type="GO" id="GO:0009245">
    <property type="term" value="P:lipid A biosynthetic process"/>
    <property type="evidence" value="ECO:0007669"/>
    <property type="project" value="UniProtKB-UniRule"/>
</dbReference>
<comment type="pathway">
    <text evidence="10">Glycolipid biosynthesis; lipid IV(A) biosynthesis; lipid IV(A) from (3R)-3-hydroxytetradecanoyl-[acyl-carrier-protein] and UDP-N-acetyl-alpha-D-glucosamine: step 4/6.</text>
</comment>
<evidence type="ECO:0000256" key="10">
    <source>
        <dbReference type="HAMAP-Rule" id="MF_00575"/>
    </source>
</evidence>
<keyword evidence="5 10" id="KW-0479">Metal-binding</keyword>
<evidence type="ECO:0000313" key="12">
    <source>
        <dbReference type="EMBL" id="MDP8085037.1"/>
    </source>
</evidence>
<reference evidence="14" key="1">
    <citation type="submission" date="2016-10" db="EMBL/GenBank/DDBJ databases">
        <authorList>
            <person name="Varghese N."/>
            <person name="Submissions S."/>
        </authorList>
    </citation>
    <scope>NUCLEOTIDE SEQUENCE [LARGE SCALE GENOMIC DNA]</scope>
    <source>
        <strain evidence="14">DSM 24204</strain>
    </source>
</reference>
<dbReference type="Gene3D" id="3.60.21.10">
    <property type="match status" value="1"/>
</dbReference>
<dbReference type="UniPathway" id="UPA00359">
    <property type="reaction ID" value="UER00480"/>
</dbReference>
<sequence>MHYYFISDLHLSESQPEITQHFLQFLTQKAPLACELYILGDFFDFWIGDDEQSDLISTVKQSLKTLTQQGVNCYFICGNRDFLIGKRFALETGITLLPDYKRVTLFDKHILLCHGDTLCIDDVNYQNFRTKVHNKWIQGLFLKLPLKLRIAIAQKIRAKSRLNKQGKPIEIMDINPEFTLQIMQQYQADWLIHGHTHKQNIHFCKFSDTSDRYFTRIVLGDWHKDKTSILRLDENGFRFEDK</sequence>
<evidence type="ECO:0000256" key="4">
    <source>
        <dbReference type="ARBA" id="ARBA00022556"/>
    </source>
</evidence>
<feature type="binding site" evidence="10">
    <location>
        <position position="160"/>
    </location>
    <ligand>
        <name>substrate</name>
    </ligand>
</feature>
<dbReference type="EC" id="3.6.1.54" evidence="10"/>
<feature type="binding site" evidence="10">
    <location>
        <position position="167"/>
    </location>
    <ligand>
        <name>substrate</name>
    </ligand>
</feature>
<dbReference type="EMBL" id="JASAVS010000005">
    <property type="protein sequence ID" value="MDP8085037.1"/>
    <property type="molecule type" value="Genomic_DNA"/>
</dbReference>
<feature type="binding site" evidence="10">
    <location>
        <position position="195"/>
    </location>
    <ligand>
        <name>substrate</name>
    </ligand>
</feature>
<evidence type="ECO:0000256" key="8">
    <source>
        <dbReference type="ARBA" id="ARBA00023136"/>
    </source>
</evidence>
<dbReference type="PANTHER" id="PTHR34990">
    <property type="entry name" value="UDP-2,3-DIACYLGLUCOSAMINE HYDROLASE-RELATED"/>
    <property type="match status" value="1"/>
</dbReference>
<evidence type="ECO:0000256" key="9">
    <source>
        <dbReference type="ARBA" id="ARBA00023211"/>
    </source>
</evidence>
<dbReference type="NCBIfam" id="NF003743">
    <property type="entry name" value="PRK05340.1"/>
    <property type="match status" value="1"/>
</dbReference>
<dbReference type="SUPFAM" id="SSF56300">
    <property type="entry name" value="Metallo-dependent phosphatases"/>
    <property type="match status" value="1"/>
</dbReference>
<keyword evidence="1 10" id="KW-1003">Cell membrane</keyword>
<accession>A0A1H7W1J5</accession>
<dbReference type="InterPro" id="IPR004843">
    <property type="entry name" value="Calcineurin-like_PHP"/>
</dbReference>
<dbReference type="GO" id="GO:0005737">
    <property type="term" value="C:cytoplasm"/>
    <property type="evidence" value="ECO:0007669"/>
    <property type="project" value="InterPro"/>
</dbReference>
<comment type="similarity">
    <text evidence="10">Belongs to the LpxH family.</text>
</comment>
<comment type="subcellular location">
    <subcellularLocation>
        <location evidence="10">Cell inner membrane</location>
        <topology evidence="10">Peripheral membrane protein</topology>
        <orientation evidence="10">Cytoplasmic side</orientation>
    </subcellularLocation>
</comment>
<dbReference type="NCBIfam" id="TIGR01854">
    <property type="entry name" value="lipid_A_lpxH"/>
    <property type="match status" value="1"/>
</dbReference>
<feature type="binding site" evidence="10">
    <location>
        <position position="10"/>
    </location>
    <ligand>
        <name>Mn(2+)</name>
        <dbReference type="ChEBI" id="CHEBI:29035"/>
        <label>1</label>
    </ligand>
</feature>
<evidence type="ECO:0000256" key="5">
    <source>
        <dbReference type="ARBA" id="ARBA00022723"/>
    </source>
</evidence>
<dbReference type="CDD" id="cd07398">
    <property type="entry name" value="MPP_YbbF-LpxH"/>
    <property type="match status" value="1"/>
</dbReference>
<feature type="domain" description="Calcineurin-like phosphoesterase" evidence="11">
    <location>
        <begin position="1"/>
        <end position="198"/>
    </location>
</feature>
<keyword evidence="3 10" id="KW-0997">Cell inner membrane</keyword>
<feature type="binding site" evidence="10">
    <location>
        <position position="197"/>
    </location>
    <ligand>
        <name>Mn(2+)</name>
        <dbReference type="ChEBI" id="CHEBI:29035"/>
        <label>1</label>
    </ligand>
</feature>
<evidence type="ECO:0000313" key="14">
    <source>
        <dbReference type="Proteomes" id="UP000198883"/>
    </source>
</evidence>
<dbReference type="InterPro" id="IPR010138">
    <property type="entry name" value="UDP-diacylglucosamine_Hdrlase"/>
</dbReference>
<evidence type="ECO:0000256" key="1">
    <source>
        <dbReference type="ARBA" id="ARBA00022475"/>
    </source>
</evidence>
<keyword evidence="7 10" id="KW-0443">Lipid metabolism</keyword>
<proteinExistence type="inferred from homology"/>